<dbReference type="SMART" id="SM00612">
    <property type="entry name" value="Kelch"/>
    <property type="match status" value="3"/>
</dbReference>
<dbReference type="InterPro" id="IPR015915">
    <property type="entry name" value="Kelch-typ_b-propeller"/>
</dbReference>
<feature type="compositionally biased region" description="Basic and acidic residues" evidence="4">
    <location>
        <begin position="203"/>
        <end position="214"/>
    </location>
</feature>
<proteinExistence type="predicted"/>
<protein>
    <submittedName>
        <fullName evidence="5">Uncharacterized protein</fullName>
    </submittedName>
</protein>
<dbReference type="SUPFAM" id="SSF117281">
    <property type="entry name" value="Kelch motif"/>
    <property type="match status" value="1"/>
</dbReference>
<evidence type="ECO:0000256" key="1">
    <source>
        <dbReference type="ARBA" id="ARBA00022441"/>
    </source>
</evidence>
<feature type="coiled-coil region" evidence="3">
    <location>
        <begin position="104"/>
        <end position="131"/>
    </location>
</feature>
<reference evidence="5 6" key="1">
    <citation type="submission" date="2016-11" db="EMBL/GenBank/DDBJ databases">
        <title>The macronuclear genome of Stentor coeruleus: a giant cell with tiny introns.</title>
        <authorList>
            <person name="Slabodnick M."/>
            <person name="Ruby J.G."/>
            <person name="Reiff S.B."/>
            <person name="Swart E.C."/>
            <person name="Gosai S."/>
            <person name="Prabakaran S."/>
            <person name="Witkowska E."/>
            <person name="Larue G.E."/>
            <person name="Fisher S."/>
            <person name="Freeman R.M."/>
            <person name="Gunawardena J."/>
            <person name="Chu W."/>
            <person name="Stover N.A."/>
            <person name="Gregory B.D."/>
            <person name="Nowacki M."/>
            <person name="Derisi J."/>
            <person name="Roy S.W."/>
            <person name="Marshall W.F."/>
            <person name="Sood P."/>
        </authorList>
    </citation>
    <scope>NUCLEOTIDE SEQUENCE [LARGE SCALE GENOMIC DNA]</scope>
    <source>
        <strain evidence="5">WM001</strain>
    </source>
</reference>
<dbReference type="OrthoDB" id="45365at2759"/>
<keyword evidence="2" id="KW-0677">Repeat</keyword>
<organism evidence="5 6">
    <name type="scientific">Stentor coeruleus</name>
    <dbReference type="NCBI Taxonomy" id="5963"/>
    <lineage>
        <taxon>Eukaryota</taxon>
        <taxon>Sar</taxon>
        <taxon>Alveolata</taxon>
        <taxon>Ciliophora</taxon>
        <taxon>Postciliodesmatophora</taxon>
        <taxon>Heterotrichea</taxon>
        <taxon>Heterotrichida</taxon>
        <taxon>Stentoridae</taxon>
        <taxon>Stentor</taxon>
    </lineage>
</organism>
<evidence type="ECO:0000313" key="6">
    <source>
        <dbReference type="Proteomes" id="UP000187209"/>
    </source>
</evidence>
<keyword evidence="3" id="KW-0175">Coiled coil</keyword>
<keyword evidence="6" id="KW-1185">Reference proteome</keyword>
<dbReference type="InterPro" id="IPR006652">
    <property type="entry name" value="Kelch_1"/>
</dbReference>
<name>A0A1R2BT95_9CILI</name>
<dbReference type="PANTHER" id="PTHR24412">
    <property type="entry name" value="KELCH PROTEIN"/>
    <property type="match status" value="1"/>
</dbReference>
<keyword evidence="1" id="KW-0880">Kelch repeat</keyword>
<comment type="caution">
    <text evidence="5">The sequence shown here is derived from an EMBL/GenBank/DDBJ whole genome shotgun (WGS) entry which is preliminary data.</text>
</comment>
<evidence type="ECO:0000256" key="3">
    <source>
        <dbReference type="SAM" id="Coils"/>
    </source>
</evidence>
<sequence length="561" mass="64718">MSTEECSNCKNDAKLICDCKNVYLCEQCIGNHLMQNFAFKHRPQRIVDYFANTQRHTIELKSRTEIKAAIHSKLSNEVLELEEFRKISLQKISEMLQFTEKQLLETVEKLMNMVSDECENAQREIRNAIALLRLPEMQHNPVLSMFDFCKSPDDVRDLNIIYKNLDLEYPNMHETIHNAVNFCLQITTSPVIPAQPVKGQKNIRRDRSEPDIRRSSSNNLNLRSIISLNDEVTELEKSSTSIGSIGSIFSSKTFKPIKTSPLISRYKTQRSITPSKPKLFENIEMELKTPKQETNSTEKNINSPVQKNISLLFPYITYFFPTTNRFTIYNVIEANFKTIILPNKMFLEHSAWSLCEGGRIIQTCGFDTRPRSDVFVFKFSTESAEKCSSTNYKRCKHAQVSLGNYVYVIGGFNKIALKSVERLNLLNFKWRKVGGLNVGRVFPTACAHNGKLYVAGGEDERSIECFNTLTKKFAMLPCVLERPFRNCMFSYDDKILILQGSARYEWDGKSSSMVKTGNVEEKSWQTMGDHYVISDEIYFISEKMLFRYDLIDHRITLVKAF</sequence>
<dbReference type="EMBL" id="MPUH01000444">
    <property type="protein sequence ID" value="OMJ79980.1"/>
    <property type="molecule type" value="Genomic_DNA"/>
</dbReference>
<accession>A0A1R2BT95</accession>
<feature type="region of interest" description="Disordered" evidence="4">
    <location>
        <begin position="197"/>
        <end position="216"/>
    </location>
</feature>
<gene>
    <name evidence="5" type="ORF">SteCoe_19850</name>
</gene>
<evidence type="ECO:0000256" key="2">
    <source>
        <dbReference type="ARBA" id="ARBA00022737"/>
    </source>
</evidence>
<dbReference type="PANTHER" id="PTHR24412:SF489">
    <property type="entry name" value="RING FINGER DOMAIN AND KELCH REPEAT-CONTAINING PROTEIN DDB_G0271372"/>
    <property type="match status" value="1"/>
</dbReference>
<evidence type="ECO:0000313" key="5">
    <source>
        <dbReference type="EMBL" id="OMJ79980.1"/>
    </source>
</evidence>
<evidence type="ECO:0000256" key="4">
    <source>
        <dbReference type="SAM" id="MobiDB-lite"/>
    </source>
</evidence>
<dbReference type="Proteomes" id="UP000187209">
    <property type="component" value="Unassembled WGS sequence"/>
</dbReference>
<dbReference type="Pfam" id="PF01344">
    <property type="entry name" value="Kelch_1"/>
    <property type="match status" value="2"/>
</dbReference>
<dbReference type="AlphaFoldDB" id="A0A1R2BT95"/>
<dbReference type="Gene3D" id="2.120.10.80">
    <property type="entry name" value="Kelch-type beta propeller"/>
    <property type="match status" value="1"/>
</dbReference>